<name>A0A6N7VHB7_9FIRM</name>
<dbReference type="SUPFAM" id="SSF47413">
    <property type="entry name" value="lambda repressor-like DNA-binding domains"/>
    <property type="match status" value="1"/>
</dbReference>
<feature type="domain" description="HTH cro/C1-type" evidence="1">
    <location>
        <begin position="7"/>
        <end position="64"/>
    </location>
</feature>
<dbReference type="Gene3D" id="1.10.260.40">
    <property type="entry name" value="lambda repressor-like DNA-binding domains"/>
    <property type="match status" value="1"/>
</dbReference>
<dbReference type="Pfam" id="PF13443">
    <property type="entry name" value="HTH_26"/>
    <property type="match status" value="1"/>
</dbReference>
<dbReference type="GO" id="GO:0003677">
    <property type="term" value="F:DNA binding"/>
    <property type="evidence" value="ECO:0007669"/>
    <property type="project" value="InterPro"/>
</dbReference>
<keyword evidence="3" id="KW-1185">Reference proteome</keyword>
<proteinExistence type="predicted"/>
<dbReference type="InterPro" id="IPR010982">
    <property type="entry name" value="Lambda_DNA-bd_dom_sf"/>
</dbReference>
<dbReference type="Proteomes" id="UP000441925">
    <property type="component" value="Unassembled WGS sequence"/>
</dbReference>
<gene>
    <name evidence="2" type="ORF">FYJ26_10665</name>
</gene>
<dbReference type="InterPro" id="IPR001387">
    <property type="entry name" value="Cro/C1-type_HTH"/>
</dbReference>
<dbReference type="EMBL" id="VULQ01000033">
    <property type="protein sequence ID" value="MSS78830.1"/>
    <property type="molecule type" value="Genomic_DNA"/>
</dbReference>
<organism evidence="2 3">
    <name type="scientific">Anaerococcus porci</name>
    <dbReference type="NCBI Taxonomy" id="2652269"/>
    <lineage>
        <taxon>Bacteria</taxon>
        <taxon>Bacillati</taxon>
        <taxon>Bacillota</taxon>
        <taxon>Tissierellia</taxon>
        <taxon>Tissierellales</taxon>
        <taxon>Peptoniphilaceae</taxon>
        <taxon>Anaerococcus</taxon>
    </lineage>
</organism>
<reference evidence="2 3" key="1">
    <citation type="submission" date="2019-08" db="EMBL/GenBank/DDBJ databases">
        <title>In-depth cultivation of the pig gut microbiome towards novel bacterial diversity and tailored functional studies.</title>
        <authorList>
            <person name="Wylensek D."/>
            <person name="Hitch T.C.A."/>
            <person name="Clavel T."/>
        </authorList>
    </citation>
    <scope>NUCLEOTIDE SEQUENCE [LARGE SCALE GENOMIC DNA]</scope>
    <source>
        <strain evidence="2 3">WCA-380-WT-2B</strain>
    </source>
</reference>
<comment type="caution">
    <text evidence="2">The sequence shown here is derived from an EMBL/GenBank/DDBJ whole genome shotgun (WGS) entry which is preliminary data.</text>
</comment>
<evidence type="ECO:0000313" key="3">
    <source>
        <dbReference type="Proteomes" id="UP000441925"/>
    </source>
</evidence>
<dbReference type="AlphaFoldDB" id="A0A6N7VHB7"/>
<accession>A0A6N7VHB7</accession>
<sequence>MGFSYNKLWKLLIDKDMKKMDLQEIANISPATIAKMGKGEFVSVETLYRNCKALNVNFGDIVSIV</sequence>
<evidence type="ECO:0000313" key="2">
    <source>
        <dbReference type="EMBL" id="MSS78830.1"/>
    </source>
</evidence>
<evidence type="ECO:0000259" key="1">
    <source>
        <dbReference type="Pfam" id="PF13443"/>
    </source>
</evidence>
<dbReference type="RefSeq" id="WP_154542239.1">
    <property type="nucleotide sequence ID" value="NZ_JAXDSU010000066.1"/>
</dbReference>
<protein>
    <submittedName>
        <fullName evidence="2">Helix-turn-helix transcriptional regulator</fullName>
    </submittedName>
</protein>